<evidence type="ECO:0000256" key="3">
    <source>
        <dbReference type="ARBA" id="ARBA00022908"/>
    </source>
</evidence>
<sequence>MVAGHLQEKYGIFYIVLSYKDSNGKRKVKWESTGLPVKKNKKKAEALLLERRRTFVPPQEQAEVKLDDQILFSDFLVKWLEIAKNSVQLTTYASYQTMIQNVIAPYFRKKGIRLVDLKAVDLQEFYTKQLERVCANSVIHYHAAIHKALKYAVKIDLIPANPADKVERPKKNEFRGNFYSAEEINLLLEAVRGTKLEIPVLMGAFYGLRRSEVLGLKWDAIDFEANTLEIRHILTQAYLDGKKVIVQADRAKNKSSLRTLPLVPQIRDRLLELKGQQETYRKLCGRCYNKEYLGYLCVDEVGNIFRPNYISEAFPKFLKANGMRPIRFHDLRHSCASLLLSNGVPMKQIQEWLGHSDFSTTANIYAHLDYSSKLSSAQAMAASLSLGDVS</sequence>
<dbReference type="Gene3D" id="1.10.443.10">
    <property type="entry name" value="Intergrase catalytic core"/>
    <property type="match status" value="1"/>
</dbReference>
<dbReference type="InterPro" id="IPR010998">
    <property type="entry name" value="Integrase_recombinase_N"/>
</dbReference>
<evidence type="ECO:0000256" key="5">
    <source>
        <dbReference type="ARBA" id="ARBA00023172"/>
    </source>
</evidence>
<dbReference type="InterPro" id="IPR050090">
    <property type="entry name" value="Tyrosine_recombinase_XerCD"/>
</dbReference>
<dbReference type="PANTHER" id="PTHR30349">
    <property type="entry name" value="PHAGE INTEGRASE-RELATED"/>
    <property type="match status" value="1"/>
</dbReference>
<dbReference type="GO" id="GO:0015074">
    <property type="term" value="P:DNA integration"/>
    <property type="evidence" value="ECO:0007669"/>
    <property type="project" value="UniProtKB-KW"/>
</dbReference>
<dbReference type="PROSITE" id="PS51898">
    <property type="entry name" value="TYR_RECOMBINASE"/>
    <property type="match status" value="1"/>
</dbReference>
<protein>
    <submittedName>
        <fullName evidence="9">Site-specific integrase</fullName>
    </submittedName>
</protein>
<dbReference type="PROSITE" id="PS51900">
    <property type="entry name" value="CB"/>
    <property type="match status" value="1"/>
</dbReference>
<dbReference type="Pfam" id="PF14659">
    <property type="entry name" value="Phage_int_SAM_3"/>
    <property type="match status" value="1"/>
</dbReference>
<dbReference type="InterPro" id="IPR011010">
    <property type="entry name" value="DNA_brk_join_enz"/>
</dbReference>
<keyword evidence="5" id="KW-0233">DNA recombination</keyword>
<accession>A0A9D2P7J4</accession>
<keyword evidence="4 6" id="KW-0238">DNA-binding</keyword>
<evidence type="ECO:0000256" key="6">
    <source>
        <dbReference type="PROSITE-ProRule" id="PRU01248"/>
    </source>
</evidence>
<dbReference type="Pfam" id="PF00589">
    <property type="entry name" value="Phage_integrase"/>
    <property type="match status" value="1"/>
</dbReference>
<dbReference type="Gene3D" id="1.10.150.130">
    <property type="match status" value="1"/>
</dbReference>
<feature type="domain" description="Core-binding (CB)" evidence="8">
    <location>
        <begin position="70"/>
        <end position="153"/>
    </location>
</feature>
<evidence type="ECO:0000313" key="9">
    <source>
        <dbReference type="EMBL" id="HJC45632.1"/>
    </source>
</evidence>
<gene>
    <name evidence="9" type="ORF">H9703_05795</name>
</gene>
<organism evidence="9 10">
    <name type="scientific">Candidatus Faecalibacterium faecigallinarum</name>
    <dbReference type="NCBI Taxonomy" id="2838577"/>
    <lineage>
        <taxon>Bacteria</taxon>
        <taxon>Bacillati</taxon>
        <taxon>Bacillota</taxon>
        <taxon>Clostridia</taxon>
        <taxon>Eubacteriales</taxon>
        <taxon>Oscillospiraceae</taxon>
        <taxon>Faecalibacterium</taxon>
    </lineage>
</organism>
<dbReference type="GO" id="GO:0003677">
    <property type="term" value="F:DNA binding"/>
    <property type="evidence" value="ECO:0007669"/>
    <property type="project" value="UniProtKB-UniRule"/>
</dbReference>
<evidence type="ECO:0000256" key="4">
    <source>
        <dbReference type="ARBA" id="ARBA00023125"/>
    </source>
</evidence>
<dbReference type="PANTHER" id="PTHR30349:SF91">
    <property type="entry name" value="INTA PROTEIN"/>
    <property type="match status" value="1"/>
</dbReference>
<dbReference type="SUPFAM" id="SSF56349">
    <property type="entry name" value="DNA breaking-rejoining enzymes"/>
    <property type="match status" value="1"/>
</dbReference>
<dbReference type="GO" id="GO:0006310">
    <property type="term" value="P:DNA recombination"/>
    <property type="evidence" value="ECO:0007669"/>
    <property type="project" value="UniProtKB-KW"/>
</dbReference>
<name>A0A9D2P7J4_9FIRM</name>
<evidence type="ECO:0000259" key="7">
    <source>
        <dbReference type="PROSITE" id="PS51898"/>
    </source>
</evidence>
<evidence type="ECO:0000259" key="8">
    <source>
        <dbReference type="PROSITE" id="PS51900"/>
    </source>
</evidence>
<comment type="function">
    <text evidence="1">Site-specific tyrosine recombinase, which acts by catalyzing the cutting and rejoining of the recombining DNA molecules.</text>
</comment>
<dbReference type="InterPro" id="IPR004107">
    <property type="entry name" value="Integrase_SAM-like_N"/>
</dbReference>
<dbReference type="Proteomes" id="UP000823906">
    <property type="component" value="Unassembled WGS sequence"/>
</dbReference>
<dbReference type="InterPro" id="IPR044068">
    <property type="entry name" value="CB"/>
</dbReference>
<dbReference type="EMBL" id="DWWN01000039">
    <property type="protein sequence ID" value="HJC45632.1"/>
    <property type="molecule type" value="Genomic_DNA"/>
</dbReference>
<evidence type="ECO:0000256" key="2">
    <source>
        <dbReference type="ARBA" id="ARBA00008857"/>
    </source>
</evidence>
<feature type="domain" description="Tyr recombinase" evidence="7">
    <location>
        <begin position="174"/>
        <end position="378"/>
    </location>
</feature>
<comment type="caution">
    <text evidence="9">The sequence shown here is derived from an EMBL/GenBank/DDBJ whole genome shotgun (WGS) entry which is preliminary data.</text>
</comment>
<reference evidence="9" key="2">
    <citation type="submission" date="2021-04" db="EMBL/GenBank/DDBJ databases">
        <authorList>
            <person name="Gilroy R."/>
        </authorList>
    </citation>
    <scope>NUCLEOTIDE SEQUENCE</scope>
    <source>
        <strain evidence="9">ChiSjej5B23-2810</strain>
    </source>
</reference>
<evidence type="ECO:0000256" key="1">
    <source>
        <dbReference type="ARBA" id="ARBA00003283"/>
    </source>
</evidence>
<dbReference type="InterPro" id="IPR013762">
    <property type="entry name" value="Integrase-like_cat_sf"/>
</dbReference>
<dbReference type="InterPro" id="IPR002104">
    <property type="entry name" value="Integrase_catalytic"/>
</dbReference>
<keyword evidence="3" id="KW-0229">DNA integration</keyword>
<dbReference type="AlphaFoldDB" id="A0A9D2P7J4"/>
<dbReference type="CDD" id="cd01189">
    <property type="entry name" value="INT_ICEBs1_C_like"/>
    <property type="match status" value="1"/>
</dbReference>
<evidence type="ECO:0000313" key="10">
    <source>
        <dbReference type="Proteomes" id="UP000823906"/>
    </source>
</evidence>
<comment type="similarity">
    <text evidence="2">Belongs to the 'phage' integrase family.</text>
</comment>
<proteinExistence type="inferred from homology"/>
<reference evidence="9" key="1">
    <citation type="journal article" date="2021" name="PeerJ">
        <title>Extensive microbial diversity within the chicken gut microbiome revealed by metagenomics and culture.</title>
        <authorList>
            <person name="Gilroy R."/>
            <person name="Ravi A."/>
            <person name="Getino M."/>
            <person name="Pursley I."/>
            <person name="Horton D.L."/>
            <person name="Alikhan N.F."/>
            <person name="Baker D."/>
            <person name="Gharbi K."/>
            <person name="Hall N."/>
            <person name="Watson M."/>
            <person name="Adriaenssens E.M."/>
            <person name="Foster-Nyarko E."/>
            <person name="Jarju S."/>
            <person name="Secka A."/>
            <person name="Antonio M."/>
            <person name="Oren A."/>
            <person name="Chaudhuri R.R."/>
            <person name="La Ragione R."/>
            <person name="Hildebrand F."/>
            <person name="Pallen M.J."/>
        </authorList>
    </citation>
    <scope>NUCLEOTIDE SEQUENCE</scope>
    <source>
        <strain evidence="9">ChiSjej5B23-2810</strain>
    </source>
</reference>